<proteinExistence type="predicted"/>
<keyword evidence="2" id="KW-1185">Reference proteome</keyword>
<comment type="caution">
    <text evidence="1">The sequence shown here is derived from an EMBL/GenBank/DDBJ whole genome shotgun (WGS) entry which is preliminary data.</text>
</comment>
<reference evidence="1" key="1">
    <citation type="submission" date="2019-04" db="EMBL/GenBank/DDBJ databases">
        <title>Microbes associate with the intestines of laboratory mice.</title>
        <authorList>
            <person name="Navarre W."/>
            <person name="Wong E."/>
            <person name="Huang K."/>
            <person name="Tropini C."/>
            <person name="Ng K."/>
            <person name="Yu B."/>
        </authorList>
    </citation>
    <scope>NUCLEOTIDE SEQUENCE</scope>
    <source>
        <strain evidence="1">NM01_1-7b</strain>
    </source>
</reference>
<dbReference type="EMBL" id="SRYA01000014">
    <property type="protein sequence ID" value="TGY96622.1"/>
    <property type="molecule type" value="Genomic_DNA"/>
</dbReference>
<accession>A0AC61RXM6</accession>
<protein>
    <submittedName>
        <fullName evidence="1">Uncharacterized protein</fullName>
    </submittedName>
</protein>
<gene>
    <name evidence="1" type="ORF">E5329_08660</name>
</gene>
<sequence>MSWKKAVKSSVVTNMVNMGTYFEKESQKPRWESGQALLHRETHTKEQTGKEAFFGKTSRRTFGKMGRETSGTTSGIRNSYGTLQFLKKEKKQNRGREGFSLEAFEAPGTSLHSEKEKHLDRGSMKRILHGDKQMLFSSEVPLRNQALFYDLEGAKKGGDFLECMKQLLHRQGHQTLRDVFGFLDQETEQQELELLRAEQKKHLQTGQKELLLEETDNTSHRIDELNGRLLRKKAKERQLLSDLKLMLNQRTRRKWESGTNSPVPESQESQKTRKKHHDDSFLQRLLQPNSENTGTAGETDSEQTAENGEKPT</sequence>
<name>A0AC61RXM6_9FIRM</name>
<evidence type="ECO:0000313" key="2">
    <source>
        <dbReference type="Proteomes" id="UP000304953"/>
    </source>
</evidence>
<dbReference type="Proteomes" id="UP000304953">
    <property type="component" value="Unassembled WGS sequence"/>
</dbReference>
<organism evidence="1 2">
    <name type="scientific">Petralouisia muris</name>
    <dbReference type="NCBI Taxonomy" id="3032872"/>
    <lineage>
        <taxon>Bacteria</taxon>
        <taxon>Bacillati</taxon>
        <taxon>Bacillota</taxon>
        <taxon>Clostridia</taxon>
        <taxon>Lachnospirales</taxon>
        <taxon>Lachnospiraceae</taxon>
        <taxon>Petralouisia</taxon>
    </lineage>
</organism>
<evidence type="ECO:0000313" key="1">
    <source>
        <dbReference type="EMBL" id="TGY96622.1"/>
    </source>
</evidence>